<dbReference type="PROSITE" id="PS51755">
    <property type="entry name" value="OMPR_PHOB"/>
    <property type="match status" value="1"/>
</dbReference>
<dbReference type="GO" id="GO:0003677">
    <property type="term" value="F:DNA binding"/>
    <property type="evidence" value="ECO:0007669"/>
    <property type="project" value="UniProtKB-UniRule"/>
</dbReference>
<dbReference type="GO" id="GO:0006355">
    <property type="term" value="P:regulation of DNA-templated transcription"/>
    <property type="evidence" value="ECO:0007669"/>
    <property type="project" value="InterPro"/>
</dbReference>
<evidence type="ECO:0000256" key="1">
    <source>
        <dbReference type="ARBA" id="ARBA00023125"/>
    </source>
</evidence>
<name>A0A3D9FS62_9FLAO</name>
<dbReference type="EMBL" id="QRDQ01000009">
    <property type="protein sequence ID" value="RED23421.1"/>
    <property type="molecule type" value="Genomic_DNA"/>
</dbReference>
<dbReference type="InterPro" id="IPR001867">
    <property type="entry name" value="OmpR/PhoB-type_DNA-bd"/>
</dbReference>
<dbReference type="SMART" id="SM00862">
    <property type="entry name" value="Trans_reg_C"/>
    <property type="match status" value="1"/>
</dbReference>
<sequence length="295" mass="33464">MLSSQNILPKKYKYLFGLITLVFIALICVAFNGNDNEDFDSAKREVLLRSIGHELLLHSGDSISRVLPVKKIAENEYEIQFEKNFSFQPEVLVKTVGNYLAKDPLTTDYVVRVLNSGNAKVVYGFTISKSKKDNNVPCVRRIQPKANYSINIKFKPSNISVAQNKYILGGLPLLVVVGFVFFKSVKSRKPLSDEESDLIALGKILFDVKNRKLMIDDKIIELTGTELRLLHIFSLSPNKNIERSRLQKEIWEDEGIIVGRSLDMFISKLRKKLEVDPNVNIVVVRSKGYKLEISA</sequence>
<feature type="DNA-binding region" description="OmpR/PhoB-type" evidence="2">
    <location>
        <begin position="196"/>
        <end position="293"/>
    </location>
</feature>
<proteinExistence type="predicted"/>
<evidence type="ECO:0000313" key="6">
    <source>
        <dbReference type="Proteomes" id="UP000257004"/>
    </source>
</evidence>
<keyword evidence="6" id="KW-1185">Reference proteome</keyword>
<keyword evidence="1 2" id="KW-0238">DNA-binding</keyword>
<organism evidence="5 6">
    <name type="scientific">Flavobacterium cutihirudinis</name>
    <dbReference type="NCBI Taxonomy" id="1265740"/>
    <lineage>
        <taxon>Bacteria</taxon>
        <taxon>Pseudomonadati</taxon>
        <taxon>Bacteroidota</taxon>
        <taxon>Flavobacteriia</taxon>
        <taxon>Flavobacteriales</taxon>
        <taxon>Flavobacteriaceae</taxon>
        <taxon>Flavobacterium</taxon>
    </lineage>
</organism>
<evidence type="ECO:0000259" key="4">
    <source>
        <dbReference type="PROSITE" id="PS51755"/>
    </source>
</evidence>
<dbReference type="GO" id="GO:0000160">
    <property type="term" value="P:phosphorelay signal transduction system"/>
    <property type="evidence" value="ECO:0007669"/>
    <property type="project" value="InterPro"/>
</dbReference>
<comment type="caution">
    <text evidence="5">The sequence shown here is derived from an EMBL/GenBank/DDBJ whole genome shotgun (WGS) entry which is preliminary data.</text>
</comment>
<evidence type="ECO:0000256" key="3">
    <source>
        <dbReference type="SAM" id="Phobius"/>
    </source>
</evidence>
<dbReference type="InterPro" id="IPR016032">
    <property type="entry name" value="Sig_transdc_resp-reg_C-effctor"/>
</dbReference>
<dbReference type="Gene3D" id="1.10.10.10">
    <property type="entry name" value="Winged helix-like DNA-binding domain superfamily/Winged helix DNA-binding domain"/>
    <property type="match status" value="1"/>
</dbReference>
<feature type="transmembrane region" description="Helical" evidence="3">
    <location>
        <begin position="12"/>
        <end position="33"/>
    </location>
</feature>
<evidence type="ECO:0000256" key="2">
    <source>
        <dbReference type="PROSITE-ProRule" id="PRU01091"/>
    </source>
</evidence>
<gene>
    <name evidence="5" type="ORF">BD847_2474</name>
</gene>
<keyword evidence="3" id="KW-0812">Transmembrane</keyword>
<accession>A0A3D9FS62</accession>
<feature type="domain" description="OmpR/PhoB-type" evidence="4">
    <location>
        <begin position="196"/>
        <end position="293"/>
    </location>
</feature>
<dbReference type="RefSeq" id="WP_115888524.1">
    <property type="nucleotide sequence ID" value="NZ_QRDQ01000009.1"/>
</dbReference>
<dbReference type="Pfam" id="PF00486">
    <property type="entry name" value="Trans_reg_C"/>
    <property type="match status" value="1"/>
</dbReference>
<dbReference type="OrthoDB" id="7556122at2"/>
<dbReference type="Proteomes" id="UP000257004">
    <property type="component" value="Unassembled WGS sequence"/>
</dbReference>
<feature type="transmembrane region" description="Helical" evidence="3">
    <location>
        <begin position="166"/>
        <end position="182"/>
    </location>
</feature>
<dbReference type="AlphaFoldDB" id="A0A3D9FS62"/>
<dbReference type="CDD" id="cd00383">
    <property type="entry name" value="trans_reg_C"/>
    <property type="match status" value="1"/>
</dbReference>
<evidence type="ECO:0000313" key="5">
    <source>
        <dbReference type="EMBL" id="RED23421.1"/>
    </source>
</evidence>
<dbReference type="InterPro" id="IPR036388">
    <property type="entry name" value="WH-like_DNA-bd_sf"/>
</dbReference>
<keyword evidence="3" id="KW-1133">Transmembrane helix</keyword>
<keyword evidence="3" id="KW-0472">Membrane</keyword>
<dbReference type="SUPFAM" id="SSF46894">
    <property type="entry name" value="C-terminal effector domain of the bipartite response regulators"/>
    <property type="match status" value="1"/>
</dbReference>
<protein>
    <submittedName>
        <fullName evidence="5">Transcriptional regulator</fullName>
    </submittedName>
</protein>
<reference evidence="5 6" key="1">
    <citation type="submission" date="2018-07" db="EMBL/GenBank/DDBJ databases">
        <title>Genomic Encyclopedia of Archaeal and Bacterial Type Strains, Phase II (KMG-II): from individual species to whole genera.</title>
        <authorList>
            <person name="Goeker M."/>
        </authorList>
    </citation>
    <scope>NUCLEOTIDE SEQUENCE [LARGE SCALE GENOMIC DNA]</scope>
    <source>
        <strain evidence="5 6">DSM 25795</strain>
    </source>
</reference>